<evidence type="ECO:0000256" key="3">
    <source>
        <dbReference type="ARBA" id="ARBA00017059"/>
    </source>
</evidence>
<evidence type="ECO:0000256" key="1">
    <source>
        <dbReference type="ARBA" id="ARBA00004477"/>
    </source>
</evidence>
<keyword evidence="11" id="KW-1185">Reference proteome</keyword>
<feature type="transmembrane region" description="Helical" evidence="9">
    <location>
        <begin position="12"/>
        <end position="30"/>
    </location>
</feature>
<evidence type="ECO:0000256" key="9">
    <source>
        <dbReference type="SAM" id="Phobius"/>
    </source>
</evidence>
<dbReference type="PANTHER" id="PTHR13202:SF0">
    <property type="entry name" value="SIGNAL PEPTIDASE COMPLEX SUBUNIT 1"/>
    <property type="match status" value="1"/>
</dbReference>
<keyword evidence="7 9" id="KW-0472">Membrane</keyword>
<proteinExistence type="inferred from homology"/>
<accession>A0A835WPU2</accession>
<evidence type="ECO:0000256" key="2">
    <source>
        <dbReference type="ARBA" id="ARBA00005245"/>
    </source>
</evidence>
<dbReference type="Proteomes" id="UP000613740">
    <property type="component" value="Unassembled WGS sequence"/>
</dbReference>
<evidence type="ECO:0000256" key="4">
    <source>
        <dbReference type="ARBA" id="ARBA00022692"/>
    </source>
</evidence>
<dbReference type="GO" id="GO:0005787">
    <property type="term" value="C:signal peptidase complex"/>
    <property type="evidence" value="ECO:0007669"/>
    <property type="project" value="InterPro"/>
</dbReference>
<evidence type="ECO:0000256" key="7">
    <source>
        <dbReference type="ARBA" id="ARBA00023136"/>
    </source>
</evidence>
<keyword evidence="6 9" id="KW-1133">Transmembrane helix</keyword>
<comment type="function">
    <text evidence="8">Component of the signal peptidase complex (SPC) which catalyzes the cleavage of N-terminal signal sequences from nascent proteins as they are translocated into the lumen of the endoplasmic reticulum. Dispensable for SPC enzymatic activity.</text>
</comment>
<keyword evidence="5" id="KW-0256">Endoplasmic reticulum</keyword>
<dbReference type="AlphaFoldDB" id="A0A835WPU2"/>
<reference evidence="10" key="1">
    <citation type="journal article" date="2020" name="bioRxiv">
        <title>Comparative genomics of Chlamydomonas.</title>
        <authorList>
            <person name="Craig R.J."/>
            <person name="Hasan A.R."/>
            <person name="Ness R.W."/>
            <person name="Keightley P.D."/>
        </authorList>
    </citation>
    <scope>NUCLEOTIDE SEQUENCE</scope>
    <source>
        <strain evidence="10">CCAP 11/173</strain>
    </source>
</reference>
<keyword evidence="4 9" id="KW-0812">Transmembrane</keyword>
<sequence length="80" mass="9004">MDFIGQRNAENALMVIVIIAAVISFIAGYAMKDFSLMVKINGVGLALALLVSIPDWPIYNRNPWKWLPDLEVDEKAQKKK</sequence>
<dbReference type="InterPro" id="IPR009542">
    <property type="entry name" value="Spc1/SPCS1"/>
</dbReference>
<evidence type="ECO:0000313" key="11">
    <source>
        <dbReference type="Proteomes" id="UP000613740"/>
    </source>
</evidence>
<dbReference type="EMBL" id="JAEHOD010000007">
    <property type="protein sequence ID" value="KAG2451677.1"/>
    <property type="molecule type" value="Genomic_DNA"/>
</dbReference>
<dbReference type="Pfam" id="PF06645">
    <property type="entry name" value="SPC12"/>
    <property type="match status" value="1"/>
</dbReference>
<dbReference type="OrthoDB" id="263893at2759"/>
<comment type="caution">
    <text evidence="10">The sequence shown here is derived from an EMBL/GenBank/DDBJ whole genome shotgun (WGS) entry which is preliminary data.</text>
</comment>
<evidence type="ECO:0000256" key="6">
    <source>
        <dbReference type="ARBA" id="ARBA00022989"/>
    </source>
</evidence>
<evidence type="ECO:0000256" key="5">
    <source>
        <dbReference type="ARBA" id="ARBA00022824"/>
    </source>
</evidence>
<name>A0A835WPU2_9CHLO</name>
<comment type="similarity">
    <text evidence="2">Belongs to the SPCS1 family.</text>
</comment>
<comment type="subcellular location">
    <subcellularLocation>
        <location evidence="1">Endoplasmic reticulum membrane</location>
        <topology evidence="1">Multi-pass membrane protein</topology>
    </subcellularLocation>
</comment>
<evidence type="ECO:0000256" key="8">
    <source>
        <dbReference type="ARBA" id="ARBA00045204"/>
    </source>
</evidence>
<gene>
    <name evidence="10" type="ORF">HYH02_003457</name>
</gene>
<evidence type="ECO:0000313" key="10">
    <source>
        <dbReference type="EMBL" id="KAG2451677.1"/>
    </source>
</evidence>
<organism evidence="10 11">
    <name type="scientific">Chlamydomonas schloesseri</name>
    <dbReference type="NCBI Taxonomy" id="2026947"/>
    <lineage>
        <taxon>Eukaryota</taxon>
        <taxon>Viridiplantae</taxon>
        <taxon>Chlorophyta</taxon>
        <taxon>core chlorophytes</taxon>
        <taxon>Chlorophyceae</taxon>
        <taxon>CS clade</taxon>
        <taxon>Chlamydomonadales</taxon>
        <taxon>Chlamydomonadaceae</taxon>
        <taxon>Chlamydomonas</taxon>
    </lineage>
</organism>
<protein>
    <recommendedName>
        <fullName evidence="3">Signal peptidase complex subunit 1</fullName>
    </recommendedName>
</protein>
<dbReference type="GO" id="GO:0045047">
    <property type="term" value="P:protein targeting to ER"/>
    <property type="evidence" value="ECO:0007669"/>
    <property type="project" value="TreeGrafter"/>
</dbReference>
<dbReference type="PANTHER" id="PTHR13202">
    <property type="entry name" value="MICROSOMAL SIGNAL PEPTIDASE 12 KDA SUBUNIT"/>
    <property type="match status" value="1"/>
</dbReference>
<dbReference type="GO" id="GO:0006465">
    <property type="term" value="P:signal peptide processing"/>
    <property type="evidence" value="ECO:0007669"/>
    <property type="project" value="InterPro"/>
</dbReference>